<name>A0ABD0TQC1_LOXSC</name>
<dbReference type="EMBL" id="JBEDNZ010000002">
    <property type="protein sequence ID" value="KAL0851550.1"/>
    <property type="molecule type" value="Genomic_DNA"/>
</dbReference>
<evidence type="ECO:0000313" key="3">
    <source>
        <dbReference type="EMBL" id="KAL0851550.1"/>
    </source>
</evidence>
<comment type="caution">
    <text evidence="3">The sequence shown here is derived from an EMBL/GenBank/DDBJ whole genome shotgun (WGS) entry which is preliminary data.</text>
</comment>
<organism evidence="3 4">
    <name type="scientific">Loxostege sticticalis</name>
    <name type="common">Beet webworm moth</name>
    <dbReference type="NCBI Taxonomy" id="481309"/>
    <lineage>
        <taxon>Eukaryota</taxon>
        <taxon>Metazoa</taxon>
        <taxon>Ecdysozoa</taxon>
        <taxon>Arthropoda</taxon>
        <taxon>Hexapoda</taxon>
        <taxon>Insecta</taxon>
        <taxon>Pterygota</taxon>
        <taxon>Neoptera</taxon>
        <taxon>Endopterygota</taxon>
        <taxon>Lepidoptera</taxon>
        <taxon>Glossata</taxon>
        <taxon>Ditrysia</taxon>
        <taxon>Pyraloidea</taxon>
        <taxon>Crambidae</taxon>
        <taxon>Pyraustinae</taxon>
        <taxon>Loxostege</taxon>
    </lineage>
</organism>
<evidence type="ECO:0000259" key="2">
    <source>
        <dbReference type="PROSITE" id="PS50279"/>
    </source>
</evidence>
<dbReference type="AlphaFoldDB" id="A0ABD0TQC1"/>
<dbReference type="InterPro" id="IPR002223">
    <property type="entry name" value="Kunitz_BPTI"/>
</dbReference>
<gene>
    <name evidence="3" type="ORF">ABMA28_007338</name>
</gene>
<keyword evidence="1" id="KW-0732">Signal</keyword>
<feature type="chain" id="PRO_5044751223" description="BPTI/Kunitz inhibitor domain-containing protein" evidence="1">
    <location>
        <begin position="21"/>
        <end position="96"/>
    </location>
</feature>
<feature type="domain" description="BPTI/Kunitz inhibitor" evidence="2">
    <location>
        <begin position="27"/>
        <end position="92"/>
    </location>
</feature>
<protein>
    <recommendedName>
        <fullName evidence="2">BPTI/Kunitz inhibitor domain-containing protein</fullName>
    </recommendedName>
</protein>
<dbReference type="PROSITE" id="PS50279">
    <property type="entry name" value="BPTI_KUNITZ_2"/>
    <property type="match status" value="1"/>
</dbReference>
<dbReference type="SUPFAM" id="SSF57362">
    <property type="entry name" value="BPTI-like"/>
    <property type="match status" value="1"/>
</dbReference>
<proteinExistence type="predicted"/>
<sequence length="96" mass="11164">MCKVFCTILVIFMLVIDLDARLDSEKCKEKPSDKHCLIEWAVRDRWPHTVRYVFDWATQKCFEIRWSSNCADVPSPPTTNNFASESECLNECSGWA</sequence>
<feature type="signal peptide" evidence="1">
    <location>
        <begin position="1"/>
        <end position="20"/>
    </location>
</feature>
<dbReference type="InterPro" id="IPR036880">
    <property type="entry name" value="Kunitz_BPTI_sf"/>
</dbReference>
<dbReference type="Proteomes" id="UP001549921">
    <property type="component" value="Unassembled WGS sequence"/>
</dbReference>
<evidence type="ECO:0000313" key="4">
    <source>
        <dbReference type="Proteomes" id="UP001549921"/>
    </source>
</evidence>
<dbReference type="Gene3D" id="4.10.410.10">
    <property type="entry name" value="Pancreatic trypsin inhibitor Kunitz domain"/>
    <property type="match status" value="1"/>
</dbReference>
<accession>A0ABD0TQC1</accession>
<reference evidence="3 4" key="1">
    <citation type="submission" date="2024-06" db="EMBL/GenBank/DDBJ databases">
        <title>A chromosome-level genome assembly of beet webworm, Loxostege sticticalis.</title>
        <authorList>
            <person name="Zhang Y."/>
        </authorList>
    </citation>
    <scope>NUCLEOTIDE SEQUENCE [LARGE SCALE GENOMIC DNA]</scope>
    <source>
        <strain evidence="3">AQ028</strain>
        <tissue evidence="3">Male pupae</tissue>
    </source>
</reference>
<evidence type="ECO:0000256" key="1">
    <source>
        <dbReference type="SAM" id="SignalP"/>
    </source>
</evidence>